<reference evidence="2 3" key="1">
    <citation type="submission" date="2023-01" db="EMBL/GenBank/DDBJ databases">
        <title>Analysis of 21 Apiospora genomes using comparative genomics revels a genus with tremendous synthesis potential of carbohydrate active enzymes and secondary metabolites.</title>
        <authorList>
            <person name="Sorensen T."/>
        </authorList>
    </citation>
    <scope>NUCLEOTIDE SEQUENCE [LARGE SCALE GENOMIC DNA]</scope>
    <source>
        <strain evidence="2 3">CBS 117206</strain>
    </source>
</reference>
<evidence type="ECO:0000313" key="2">
    <source>
        <dbReference type="EMBL" id="KAK8133250.1"/>
    </source>
</evidence>
<dbReference type="Proteomes" id="UP001392437">
    <property type="component" value="Unassembled WGS sequence"/>
</dbReference>
<gene>
    <name evidence="2" type="ORF">PG999_001423</name>
</gene>
<feature type="region of interest" description="Disordered" evidence="1">
    <location>
        <begin position="175"/>
        <end position="256"/>
    </location>
</feature>
<feature type="compositionally biased region" description="Basic residues" evidence="1">
    <location>
        <begin position="235"/>
        <end position="246"/>
    </location>
</feature>
<organism evidence="2 3">
    <name type="scientific">Apiospora kogelbergensis</name>
    <dbReference type="NCBI Taxonomy" id="1337665"/>
    <lineage>
        <taxon>Eukaryota</taxon>
        <taxon>Fungi</taxon>
        <taxon>Dikarya</taxon>
        <taxon>Ascomycota</taxon>
        <taxon>Pezizomycotina</taxon>
        <taxon>Sordariomycetes</taxon>
        <taxon>Xylariomycetidae</taxon>
        <taxon>Amphisphaeriales</taxon>
        <taxon>Apiosporaceae</taxon>
        <taxon>Apiospora</taxon>
    </lineage>
</organism>
<sequence length="256" mass="28128">MKAEGTQQVTWTAFQKLDKGLANLNALYATAEMYFNWVKEQPTAFTGTGLDAKEHSLLVAAVYNPQTKTVAASTIPRGEYDRKLKEASKAKKLVWAHSRDTFNGPSLGQARGRMDAEDGAYYTLEMNNGLDGKTQSERYGDGTKENSVWVAVYGIKSAKVEPGPNELKDLQALLRPYPYPDSDPNPGLDPGPSSGQESPSLSPPPRHAFQRFDRQETCVSVSPKSPNTHHDDKKKPKKHGKRRAGRRSAVAIEVGA</sequence>
<name>A0AAW0REA1_9PEZI</name>
<feature type="compositionally biased region" description="Polar residues" evidence="1">
    <location>
        <begin position="217"/>
        <end position="226"/>
    </location>
</feature>
<dbReference type="AlphaFoldDB" id="A0AAW0REA1"/>
<accession>A0AAW0REA1</accession>
<keyword evidence="3" id="KW-1185">Reference proteome</keyword>
<evidence type="ECO:0000313" key="3">
    <source>
        <dbReference type="Proteomes" id="UP001392437"/>
    </source>
</evidence>
<protein>
    <submittedName>
        <fullName evidence="2">Uncharacterized protein</fullName>
    </submittedName>
</protein>
<feature type="compositionally biased region" description="Pro residues" evidence="1">
    <location>
        <begin position="177"/>
        <end position="189"/>
    </location>
</feature>
<evidence type="ECO:0000256" key="1">
    <source>
        <dbReference type="SAM" id="MobiDB-lite"/>
    </source>
</evidence>
<comment type="caution">
    <text evidence="2">The sequence shown here is derived from an EMBL/GenBank/DDBJ whole genome shotgun (WGS) entry which is preliminary data.</text>
</comment>
<dbReference type="EMBL" id="JAQQWP010000001">
    <property type="protein sequence ID" value="KAK8133250.1"/>
    <property type="molecule type" value="Genomic_DNA"/>
</dbReference>
<proteinExistence type="predicted"/>